<evidence type="ECO:0000313" key="3">
    <source>
        <dbReference type="EMBL" id="TDR28830.1"/>
    </source>
</evidence>
<dbReference type="InterPro" id="IPR025161">
    <property type="entry name" value="IS402-like_dom"/>
</dbReference>
<dbReference type="PATRIC" id="fig|69279.3.peg.2682"/>
<accession>A0A011UKE9</accession>
<reference evidence="3 5" key="2">
    <citation type="submission" date="2019-03" db="EMBL/GenBank/DDBJ databases">
        <title>Genomic Encyclopedia of Type Strains, Phase IV (KMG-IV): sequencing the most valuable type-strain genomes for metagenomic binning, comparative biology and taxonomic classification.</title>
        <authorList>
            <person name="Goeker M."/>
        </authorList>
    </citation>
    <scope>NUCLEOTIDE SEQUENCE [LARGE SCALE GENOMIC DNA]</scope>
    <source>
        <strain evidence="3 5">DSM 11603</strain>
    </source>
</reference>
<dbReference type="STRING" id="69279.BG36_06485"/>
<proteinExistence type="predicted"/>
<evidence type="ECO:0000313" key="2">
    <source>
        <dbReference type="EMBL" id="EXL06681.1"/>
    </source>
</evidence>
<dbReference type="AlphaFoldDB" id="A0A011UKE9"/>
<gene>
    <name evidence="2" type="ORF">BG36_06485</name>
    <name evidence="3" type="ORF">DES43_1589</name>
</gene>
<reference evidence="2 4" key="1">
    <citation type="submission" date="2014-02" db="EMBL/GenBank/DDBJ databases">
        <title>Aquamicrobium defluvii Genome sequencing.</title>
        <authorList>
            <person name="Wang X."/>
        </authorList>
    </citation>
    <scope>NUCLEOTIDE SEQUENCE [LARGE SCALE GENOMIC DNA]</scope>
    <source>
        <strain evidence="2 4">W13Z1</strain>
    </source>
</reference>
<evidence type="ECO:0000313" key="5">
    <source>
        <dbReference type="Proteomes" id="UP000294958"/>
    </source>
</evidence>
<sequence>MWTPTTRQQHSRSTSRYQTDLTDKEWRLVEPHLPAARKTGRPCAWLMREIINAIFYVLRGIAWRLLPSDFPPWPTVYRWFAAFRDGSVFEKINHALVMADRERVGRGASPSAAIIDSQSVKTTQAGGQRGYDAGKKIKGRKRRSGCCDEQKHPRLAERDLAVILADEAGALRDQHHLDNARVFEIAGDGRTECRA</sequence>
<dbReference type="EMBL" id="JENY01000016">
    <property type="protein sequence ID" value="EXL06681.1"/>
    <property type="molecule type" value="Genomic_DNA"/>
</dbReference>
<organism evidence="2 4">
    <name type="scientific">Aquamicrobium defluvii</name>
    <dbReference type="NCBI Taxonomy" id="69279"/>
    <lineage>
        <taxon>Bacteria</taxon>
        <taxon>Pseudomonadati</taxon>
        <taxon>Pseudomonadota</taxon>
        <taxon>Alphaproteobacteria</taxon>
        <taxon>Hyphomicrobiales</taxon>
        <taxon>Phyllobacteriaceae</taxon>
        <taxon>Aquamicrobium</taxon>
    </lineage>
</organism>
<dbReference type="HOGENOM" id="CLU_055261_15_0_5"/>
<evidence type="ECO:0000313" key="4">
    <source>
        <dbReference type="Proteomes" id="UP000019849"/>
    </source>
</evidence>
<keyword evidence="5" id="KW-1185">Reference proteome</keyword>
<comment type="caution">
    <text evidence="2">The sequence shown here is derived from an EMBL/GenBank/DDBJ whole genome shotgun (WGS) entry which is preliminary data.</text>
</comment>
<dbReference type="PANTHER" id="PTHR30007:SF0">
    <property type="entry name" value="TRANSPOSASE"/>
    <property type="match status" value="1"/>
</dbReference>
<dbReference type="EMBL" id="SNZF01000058">
    <property type="protein sequence ID" value="TDR28830.1"/>
    <property type="molecule type" value="Genomic_DNA"/>
</dbReference>
<name>A0A011UKE9_9HYPH</name>
<dbReference type="Proteomes" id="UP000294958">
    <property type="component" value="Unassembled WGS sequence"/>
</dbReference>
<dbReference type="PANTHER" id="PTHR30007">
    <property type="entry name" value="PHP DOMAIN PROTEIN"/>
    <property type="match status" value="1"/>
</dbReference>
<evidence type="ECO:0000259" key="1">
    <source>
        <dbReference type="Pfam" id="PF13340"/>
    </source>
</evidence>
<protein>
    <submittedName>
        <fullName evidence="2">Transposase</fullName>
    </submittedName>
</protein>
<dbReference type="eggNOG" id="COG3293">
    <property type="taxonomic scope" value="Bacteria"/>
</dbReference>
<dbReference type="Proteomes" id="UP000019849">
    <property type="component" value="Unassembled WGS sequence"/>
</dbReference>
<dbReference type="Pfam" id="PF13340">
    <property type="entry name" value="DUF4096"/>
    <property type="match status" value="1"/>
</dbReference>
<feature type="domain" description="Insertion element IS402-like" evidence="1">
    <location>
        <begin position="21"/>
        <end position="92"/>
    </location>
</feature>